<name>A0A915CQ33_9BILA</name>
<keyword evidence="3 5" id="KW-0129">CBS domain</keyword>
<evidence type="ECO:0000256" key="2">
    <source>
        <dbReference type="ARBA" id="ARBA00022737"/>
    </source>
</evidence>
<dbReference type="Proteomes" id="UP000887574">
    <property type="component" value="Unplaced"/>
</dbReference>
<feature type="compositionally biased region" description="Polar residues" evidence="6">
    <location>
        <begin position="1"/>
        <end position="25"/>
    </location>
</feature>
<evidence type="ECO:0000256" key="3">
    <source>
        <dbReference type="ARBA" id="ARBA00023122"/>
    </source>
</evidence>
<feature type="domain" description="CBS" evidence="7">
    <location>
        <begin position="372"/>
        <end position="430"/>
    </location>
</feature>
<dbReference type="Pfam" id="PF00571">
    <property type="entry name" value="CBS"/>
    <property type="match status" value="2"/>
</dbReference>
<evidence type="ECO:0000256" key="4">
    <source>
        <dbReference type="ARBA" id="ARBA00025878"/>
    </source>
</evidence>
<reference evidence="9" key="1">
    <citation type="submission" date="2022-11" db="UniProtKB">
        <authorList>
            <consortium name="WormBaseParasite"/>
        </authorList>
    </citation>
    <scope>IDENTIFICATION</scope>
</reference>
<dbReference type="CDD" id="cd02205">
    <property type="entry name" value="CBS_pair_SF"/>
    <property type="match status" value="1"/>
</dbReference>
<evidence type="ECO:0000313" key="9">
    <source>
        <dbReference type="WBParaSite" id="jg11331"/>
    </source>
</evidence>
<evidence type="ECO:0000313" key="8">
    <source>
        <dbReference type="Proteomes" id="UP000887574"/>
    </source>
</evidence>
<dbReference type="PANTHER" id="PTHR13780">
    <property type="entry name" value="AMP-ACTIVATED PROTEIN KINASE, GAMMA REGULATORY SUBUNIT"/>
    <property type="match status" value="1"/>
</dbReference>
<dbReference type="AlphaFoldDB" id="A0A915CQ33"/>
<comment type="subunit">
    <text evidence="4">AMPK is a heterotrimer of an alpha catalytic subunit (PRKAA1 or PRKAA2), a beta (PRKAB1 or PRKAB2) and a gamma non-catalytic subunits (PRKAG1, PRKAG2 or PRKAG3). Interacts with FNIP1 and FNIP2.</text>
</comment>
<protein>
    <submittedName>
        <fullName evidence="9">CBS domain-containing protein</fullName>
    </submittedName>
</protein>
<dbReference type="PROSITE" id="PS51371">
    <property type="entry name" value="CBS"/>
    <property type="match status" value="1"/>
</dbReference>
<evidence type="ECO:0000256" key="6">
    <source>
        <dbReference type="SAM" id="MobiDB-lite"/>
    </source>
</evidence>
<keyword evidence="2" id="KW-0677">Repeat</keyword>
<proteinExistence type="inferred from homology"/>
<evidence type="ECO:0000256" key="1">
    <source>
        <dbReference type="ARBA" id="ARBA00006750"/>
    </source>
</evidence>
<dbReference type="InterPro" id="IPR046342">
    <property type="entry name" value="CBS_dom_sf"/>
</dbReference>
<dbReference type="InterPro" id="IPR000644">
    <property type="entry name" value="CBS_dom"/>
</dbReference>
<dbReference type="InterPro" id="IPR050511">
    <property type="entry name" value="AMPK_gamma/SDS23_families"/>
</dbReference>
<keyword evidence="8" id="KW-1185">Reference proteome</keyword>
<dbReference type="Gene3D" id="3.10.580.10">
    <property type="entry name" value="CBS-domain"/>
    <property type="match status" value="2"/>
</dbReference>
<accession>A0A915CQ33</accession>
<dbReference type="SMART" id="SM00116">
    <property type="entry name" value="CBS"/>
    <property type="match status" value="3"/>
</dbReference>
<comment type="similarity">
    <text evidence="1">Belongs to the 5'-AMP-activated protein kinase gamma subunit family.</text>
</comment>
<dbReference type="SUPFAM" id="SSF54631">
    <property type="entry name" value="CBS-domain pair"/>
    <property type="match status" value="2"/>
</dbReference>
<dbReference type="WBParaSite" id="jg11331">
    <property type="protein sequence ID" value="jg11331"/>
    <property type="gene ID" value="jg11331"/>
</dbReference>
<evidence type="ECO:0000259" key="7">
    <source>
        <dbReference type="PROSITE" id="PS51371"/>
    </source>
</evidence>
<organism evidence="8 9">
    <name type="scientific">Ditylenchus dipsaci</name>
    <dbReference type="NCBI Taxonomy" id="166011"/>
    <lineage>
        <taxon>Eukaryota</taxon>
        <taxon>Metazoa</taxon>
        <taxon>Ecdysozoa</taxon>
        <taxon>Nematoda</taxon>
        <taxon>Chromadorea</taxon>
        <taxon>Rhabditida</taxon>
        <taxon>Tylenchina</taxon>
        <taxon>Tylenchomorpha</taxon>
        <taxon>Sphaerularioidea</taxon>
        <taxon>Anguinidae</taxon>
        <taxon>Anguininae</taxon>
        <taxon>Ditylenchus</taxon>
    </lineage>
</organism>
<sequence>MLELASSTASSYSFPQPQTQQSTASGIGPLGRPQQNQHPPLPPSSPMQISPMELSEPEDRPSEIDRQFLQMVYGHRVDRSEAAGDAAVMDVSSDSAVSSTSGRAYNVYADFKDYVRGRRQTITSRLPINRLIGNHTPTSNPPRKNADVGRKTSVDSQFFDDNLDNNSDDEMLSPDSFTYRRRFSVPEKALLNANYAILRKSIDRKFEIVGAFHKNHTEAYRNFLQSLSCYDLAPQHGCVILLDASMSIHKAVTVMCLHHNTGHRAAIICNALNRDKGLGIFTISDCLRSKKKLTTVSSFVSVWDVSKLFRLNRVHRIPVYQADDFSVSNEILSFICLRAIFVEIIKLLDSRCSLPPSVDFHCVTVGSLRLGTWTNIAWISSAATCETAIAKLLARKVSSLPILDEEQNLVGIISKDNIIEAIAQRPSNYLELMDLPVESVVQFDDSLKSRTVTPENTIEEAIRTLVSVEVNGLKQCLFVVRDQCLLGVMSYADIMDYLLNANSMA</sequence>
<feature type="region of interest" description="Disordered" evidence="6">
    <location>
        <begin position="130"/>
        <end position="150"/>
    </location>
</feature>
<feature type="region of interest" description="Disordered" evidence="6">
    <location>
        <begin position="1"/>
        <end position="61"/>
    </location>
</feature>
<evidence type="ECO:0000256" key="5">
    <source>
        <dbReference type="PROSITE-ProRule" id="PRU00703"/>
    </source>
</evidence>